<reference evidence="1 2" key="1">
    <citation type="journal article" date="2024" name="G3 (Bethesda)">
        <title>Genome assembly of Hibiscus sabdariffa L. provides insights into metabolisms of medicinal natural products.</title>
        <authorList>
            <person name="Kim T."/>
        </authorList>
    </citation>
    <scope>NUCLEOTIDE SEQUENCE [LARGE SCALE GENOMIC DNA]</scope>
    <source>
        <strain evidence="1">TK-2024</strain>
        <tissue evidence="1">Old leaves</tissue>
    </source>
</reference>
<organism evidence="1 2">
    <name type="scientific">Hibiscus sabdariffa</name>
    <name type="common">roselle</name>
    <dbReference type="NCBI Taxonomy" id="183260"/>
    <lineage>
        <taxon>Eukaryota</taxon>
        <taxon>Viridiplantae</taxon>
        <taxon>Streptophyta</taxon>
        <taxon>Embryophyta</taxon>
        <taxon>Tracheophyta</taxon>
        <taxon>Spermatophyta</taxon>
        <taxon>Magnoliopsida</taxon>
        <taxon>eudicotyledons</taxon>
        <taxon>Gunneridae</taxon>
        <taxon>Pentapetalae</taxon>
        <taxon>rosids</taxon>
        <taxon>malvids</taxon>
        <taxon>Malvales</taxon>
        <taxon>Malvaceae</taxon>
        <taxon>Malvoideae</taxon>
        <taxon>Hibiscus</taxon>
    </lineage>
</organism>
<accession>A0ABR2BDP3</accession>
<evidence type="ECO:0000313" key="1">
    <source>
        <dbReference type="EMBL" id="KAK8505016.1"/>
    </source>
</evidence>
<dbReference type="Proteomes" id="UP001472677">
    <property type="component" value="Unassembled WGS sequence"/>
</dbReference>
<dbReference type="EMBL" id="JBBPBM010000131">
    <property type="protein sequence ID" value="KAK8505016.1"/>
    <property type="molecule type" value="Genomic_DNA"/>
</dbReference>
<keyword evidence="2" id="KW-1185">Reference proteome</keyword>
<name>A0ABR2BDP3_9ROSI</name>
<sequence length="72" mass="8064">MPVGFQIAPDLDLKGFSFLSRHGESLLLVKLQPLPVTSLFLILNTRVVMNCSALWIQHPVMRKHLPGLVVDD</sequence>
<comment type="caution">
    <text evidence="1">The sequence shown here is derived from an EMBL/GenBank/DDBJ whole genome shotgun (WGS) entry which is preliminary data.</text>
</comment>
<proteinExistence type="predicted"/>
<gene>
    <name evidence="1" type="ORF">V6N12_073782</name>
</gene>
<evidence type="ECO:0000313" key="2">
    <source>
        <dbReference type="Proteomes" id="UP001472677"/>
    </source>
</evidence>
<protein>
    <submittedName>
        <fullName evidence="1">Uncharacterized protein</fullName>
    </submittedName>
</protein>